<feature type="transmembrane region" description="Helical" evidence="1">
    <location>
        <begin position="107"/>
        <end position="128"/>
    </location>
</feature>
<proteinExistence type="predicted"/>
<evidence type="ECO:0000256" key="1">
    <source>
        <dbReference type="SAM" id="Phobius"/>
    </source>
</evidence>
<keyword evidence="1" id="KW-0472">Membrane</keyword>
<dbReference type="RefSeq" id="WP_284281073.1">
    <property type="nucleotide sequence ID" value="NZ_BSOJ01000015.1"/>
</dbReference>
<dbReference type="Proteomes" id="UP001156664">
    <property type="component" value="Unassembled WGS sequence"/>
</dbReference>
<keyword evidence="1" id="KW-0812">Transmembrane</keyword>
<organism evidence="2 3">
    <name type="scientific">Limnobacter litoralis</name>
    <dbReference type="NCBI Taxonomy" id="481366"/>
    <lineage>
        <taxon>Bacteria</taxon>
        <taxon>Pseudomonadati</taxon>
        <taxon>Pseudomonadota</taxon>
        <taxon>Betaproteobacteria</taxon>
        <taxon>Burkholderiales</taxon>
        <taxon>Burkholderiaceae</taxon>
        <taxon>Limnobacter</taxon>
    </lineage>
</organism>
<comment type="caution">
    <text evidence="2">The sequence shown here is derived from an EMBL/GenBank/DDBJ whole genome shotgun (WGS) entry which is preliminary data.</text>
</comment>
<name>A0ABQ5YQX0_9BURK</name>
<keyword evidence="3" id="KW-1185">Reference proteome</keyword>
<feature type="transmembrane region" description="Helical" evidence="1">
    <location>
        <begin position="32"/>
        <end position="55"/>
    </location>
</feature>
<keyword evidence="1" id="KW-1133">Transmembrane helix</keyword>
<gene>
    <name evidence="2" type="ORF">GCM10007875_15620</name>
</gene>
<reference evidence="3" key="1">
    <citation type="journal article" date="2019" name="Int. J. Syst. Evol. Microbiol.">
        <title>The Global Catalogue of Microorganisms (GCM) 10K type strain sequencing project: providing services to taxonomists for standard genome sequencing and annotation.</title>
        <authorList>
            <consortium name="The Broad Institute Genomics Platform"/>
            <consortium name="The Broad Institute Genome Sequencing Center for Infectious Disease"/>
            <person name="Wu L."/>
            <person name="Ma J."/>
        </authorList>
    </citation>
    <scope>NUCLEOTIDE SEQUENCE [LARGE SCALE GENOMIC DNA]</scope>
    <source>
        <strain evidence="3">NBRC 105857</strain>
    </source>
</reference>
<dbReference type="EMBL" id="BSOJ01000015">
    <property type="protein sequence ID" value="GLR26472.1"/>
    <property type="molecule type" value="Genomic_DNA"/>
</dbReference>
<sequence length="174" mass="19446">MKNPRPQPSRAGHAIHMATHATPLRMTLSSKWAIWASFGLLAASGCLWLIARYALRTQGQFGELPSPLEPLSMKLHGVSLLFMLFFTGSVLHSHIRRAIRSHRNRVSGWLVIAMLVALSGSGEVLYYFASEQARPIWSEVHWITGLLFTLTFVLHPVIGRKSRNGSGKLNSLYK</sequence>
<evidence type="ECO:0000313" key="2">
    <source>
        <dbReference type="EMBL" id="GLR26472.1"/>
    </source>
</evidence>
<feature type="transmembrane region" description="Helical" evidence="1">
    <location>
        <begin position="140"/>
        <end position="158"/>
    </location>
</feature>
<evidence type="ECO:0000313" key="3">
    <source>
        <dbReference type="Proteomes" id="UP001156664"/>
    </source>
</evidence>
<protein>
    <recommendedName>
        <fullName evidence="4">DUF4405 domain-containing protein</fullName>
    </recommendedName>
</protein>
<evidence type="ECO:0008006" key="4">
    <source>
        <dbReference type="Google" id="ProtNLM"/>
    </source>
</evidence>
<feature type="transmembrane region" description="Helical" evidence="1">
    <location>
        <begin position="75"/>
        <end position="95"/>
    </location>
</feature>
<accession>A0ABQ5YQX0</accession>